<evidence type="ECO:0000259" key="11">
    <source>
        <dbReference type="Pfam" id="PF10497"/>
    </source>
</evidence>
<gene>
    <name evidence="12" type="ORF">OPV22_013477</name>
</gene>
<feature type="region of interest" description="Disordered" evidence="10">
    <location>
        <begin position="1"/>
        <end position="72"/>
    </location>
</feature>
<evidence type="ECO:0000256" key="8">
    <source>
        <dbReference type="ARBA" id="ARBA00023163"/>
    </source>
</evidence>
<keyword evidence="4" id="KW-1017">Isopeptide bond</keyword>
<feature type="compositionally biased region" description="Basic and acidic residues" evidence="10">
    <location>
        <begin position="392"/>
        <end position="405"/>
    </location>
</feature>
<feature type="compositionally biased region" description="Low complexity" evidence="10">
    <location>
        <begin position="344"/>
        <end position="354"/>
    </location>
</feature>
<evidence type="ECO:0000256" key="1">
    <source>
        <dbReference type="ARBA" id="ARBA00004123"/>
    </source>
</evidence>
<proteinExistence type="predicted"/>
<feature type="domain" description="Zinc-finger" evidence="11">
    <location>
        <begin position="272"/>
        <end position="329"/>
    </location>
</feature>
<keyword evidence="13" id="KW-1185">Reference proteome</keyword>
<keyword evidence="9" id="KW-0539">Nucleus</keyword>
<feature type="region of interest" description="Disordered" evidence="10">
    <location>
        <begin position="100"/>
        <end position="142"/>
    </location>
</feature>
<dbReference type="GO" id="GO:0006355">
    <property type="term" value="P:regulation of DNA-templated transcription"/>
    <property type="evidence" value="ECO:0007669"/>
    <property type="project" value="InterPro"/>
</dbReference>
<keyword evidence="6" id="KW-0832">Ubl conjugation</keyword>
<feature type="compositionally biased region" description="Polar residues" evidence="10">
    <location>
        <begin position="119"/>
        <end position="128"/>
    </location>
</feature>
<evidence type="ECO:0000313" key="13">
    <source>
        <dbReference type="Proteomes" id="UP001222027"/>
    </source>
</evidence>
<feature type="domain" description="Zinc-finger" evidence="11">
    <location>
        <begin position="205"/>
        <end position="255"/>
    </location>
</feature>
<evidence type="ECO:0000256" key="5">
    <source>
        <dbReference type="ARBA" id="ARBA00022553"/>
    </source>
</evidence>
<evidence type="ECO:0000256" key="4">
    <source>
        <dbReference type="ARBA" id="ARBA00022499"/>
    </source>
</evidence>
<dbReference type="InterPro" id="IPR018866">
    <property type="entry name" value="Znf-4CXXC_R1"/>
</dbReference>
<dbReference type="AlphaFoldDB" id="A0AAV8R511"/>
<organism evidence="12 13">
    <name type="scientific">Ensete ventricosum</name>
    <name type="common">Abyssinian banana</name>
    <name type="synonym">Musa ensete</name>
    <dbReference type="NCBI Taxonomy" id="4639"/>
    <lineage>
        <taxon>Eukaryota</taxon>
        <taxon>Viridiplantae</taxon>
        <taxon>Streptophyta</taxon>
        <taxon>Embryophyta</taxon>
        <taxon>Tracheophyta</taxon>
        <taxon>Spermatophyta</taxon>
        <taxon>Magnoliopsida</taxon>
        <taxon>Liliopsida</taxon>
        <taxon>Zingiberales</taxon>
        <taxon>Musaceae</taxon>
        <taxon>Ensete</taxon>
    </lineage>
</organism>
<evidence type="ECO:0000256" key="3">
    <source>
        <dbReference type="ARBA" id="ARBA00022490"/>
    </source>
</evidence>
<evidence type="ECO:0000256" key="7">
    <source>
        <dbReference type="ARBA" id="ARBA00023015"/>
    </source>
</evidence>
<comment type="caution">
    <text evidence="12">The sequence shown here is derived from an EMBL/GenBank/DDBJ whole genome shotgun (WGS) entry which is preliminary data.</text>
</comment>
<accession>A0AAV8R511</accession>
<name>A0AAV8R511_ENSVE</name>
<feature type="compositionally biased region" description="Polar residues" evidence="10">
    <location>
        <begin position="27"/>
        <end position="38"/>
    </location>
</feature>
<evidence type="ECO:0000256" key="2">
    <source>
        <dbReference type="ARBA" id="ARBA00004496"/>
    </source>
</evidence>
<keyword evidence="5" id="KW-0597">Phosphoprotein</keyword>
<dbReference type="EMBL" id="JAQQAF010000004">
    <property type="protein sequence ID" value="KAJ8491756.1"/>
    <property type="molecule type" value="Genomic_DNA"/>
</dbReference>
<reference evidence="12 13" key="1">
    <citation type="submission" date="2022-12" db="EMBL/GenBank/DDBJ databases">
        <title>Chromosome-scale assembly of the Ensete ventricosum genome.</title>
        <authorList>
            <person name="Dussert Y."/>
            <person name="Stocks J."/>
            <person name="Wendawek A."/>
            <person name="Woldeyes F."/>
            <person name="Nichols R.A."/>
            <person name="Borrell J.S."/>
        </authorList>
    </citation>
    <scope>NUCLEOTIDE SEQUENCE [LARGE SCALE GENOMIC DNA]</scope>
    <source>
        <strain evidence="13">cv. Maze</strain>
        <tissue evidence="12">Seeds</tissue>
    </source>
</reference>
<sequence>MMHEPRREKRQRGCTPSSPPPPPISSGASTRETSTTQEVRSETRRERGSSPSSPPPPPISSGASTPDAYEKLRDERIRENMERLEKLGILDLSLRLKSHLQHPSSSAPSDQHRRKRDTTIGTTSSQKPRIQPPRRSSRLQHITPVSYAEIPIKKDVGSEMNDSISIGEGAKEEIYTDEHEKLLGKCETTWTLFVDGYGNDGRRIYDQIIGKSCHQCRQKTLGHRTHCSKCKIGQGQFCGDCLFMSFCTSITTSDKQVLHWSSELSMRWFNGMRYGENVLEAIKNPNWICPVCRGICNCSFCRIKKGWGPTGPLYRKIARMGYKSVAHYLIQSRRQQTISRDLNSSESVSAEDSSNINADYDGENSKVPGTIKLGSNINKENESLPENGVQSSEDHVAEDTAEKSPTKLRSKIKKKNESCDDIKPIHDSVASRLRKRHKT</sequence>
<evidence type="ECO:0000256" key="10">
    <source>
        <dbReference type="SAM" id="MobiDB-lite"/>
    </source>
</evidence>
<keyword evidence="3" id="KW-0963">Cytoplasm</keyword>
<dbReference type="GO" id="GO:0005634">
    <property type="term" value="C:nucleus"/>
    <property type="evidence" value="ECO:0007669"/>
    <property type="project" value="UniProtKB-SubCell"/>
</dbReference>
<feature type="region of interest" description="Disordered" evidence="10">
    <location>
        <begin position="339"/>
        <end position="439"/>
    </location>
</feature>
<dbReference type="PANTHER" id="PTHR31169:SF23">
    <property type="entry name" value="OS03G0572250 PROTEIN"/>
    <property type="match status" value="1"/>
</dbReference>
<dbReference type="Proteomes" id="UP001222027">
    <property type="component" value="Unassembled WGS sequence"/>
</dbReference>
<evidence type="ECO:0000256" key="9">
    <source>
        <dbReference type="ARBA" id="ARBA00023242"/>
    </source>
</evidence>
<evidence type="ECO:0000256" key="6">
    <source>
        <dbReference type="ARBA" id="ARBA00022843"/>
    </source>
</evidence>
<keyword evidence="7" id="KW-0805">Transcription regulation</keyword>
<feature type="compositionally biased region" description="Basic and acidic residues" evidence="10">
    <location>
        <begin position="415"/>
        <end position="426"/>
    </location>
</feature>
<keyword evidence="8" id="KW-0804">Transcription</keyword>
<protein>
    <recommendedName>
        <fullName evidence="11">Zinc-finger domain-containing protein</fullName>
    </recommendedName>
</protein>
<feature type="compositionally biased region" description="Basic and acidic residues" evidence="10">
    <location>
        <begin position="39"/>
        <end position="48"/>
    </location>
</feature>
<comment type="subcellular location">
    <subcellularLocation>
        <location evidence="2">Cytoplasm</location>
    </subcellularLocation>
    <subcellularLocation>
        <location evidence="1">Nucleus</location>
    </subcellularLocation>
</comment>
<dbReference type="GO" id="GO:0005737">
    <property type="term" value="C:cytoplasm"/>
    <property type="evidence" value="ECO:0007669"/>
    <property type="project" value="UniProtKB-SubCell"/>
</dbReference>
<evidence type="ECO:0000313" key="12">
    <source>
        <dbReference type="EMBL" id="KAJ8491756.1"/>
    </source>
</evidence>
<dbReference type="InterPro" id="IPR040221">
    <property type="entry name" value="CDCA7/CDA7L"/>
</dbReference>
<dbReference type="Pfam" id="PF10497">
    <property type="entry name" value="zf-4CXXC_R1"/>
    <property type="match status" value="2"/>
</dbReference>
<dbReference type="PANTHER" id="PTHR31169">
    <property type="entry name" value="OS05G0300700 PROTEIN"/>
    <property type="match status" value="1"/>
</dbReference>